<dbReference type="PROSITE" id="PS51318">
    <property type="entry name" value="TAT"/>
    <property type="match status" value="1"/>
</dbReference>
<reference evidence="1 2" key="1">
    <citation type="submission" date="2014-02" db="EMBL/GenBank/DDBJ databases">
        <title>The small core and large imbalanced accessory genome model reveals a collaborative survival strategy of Sorangium cellulosum strains in nature.</title>
        <authorList>
            <person name="Han K."/>
            <person name="Peng R."/>
            <person name="Blom J."/>
            <person name="Li Y.-Z."/>
        </authorList>
    </citation>
    <scope>NUCLEOTIDE SEQUENCE [LARGE SCALE GENOMIC DNA]</scope>
    <source>
        <strain evidence="1 2">So0157-25</strain>
    </source>
</reference>
<evidence type="ECO:0000313" key="1">
    <source>
        <dbReference type="EMBL" id="KYF51968.1"/>
    </source>
</evidence>
<dbReference type="EMBL" id="JELY01002648">
    <property type="protein sequence ID" value="KYF51968.1"/>
    <property type="molecule type" value="Genomic_DNA"/>
</dbReference>
<dbReference type="InterPro" id="IPR011447">
    <property type="entry name" value="DUF1552"/>
</dbReference>
<dbReference type="Proteomes" id="UP000075420">
    <property type="component" value="Unassembled WGS sequence"/>
</dbReference>
<gene>
    <name evidence="1" type="ORF">BE08_45995</name>
</gene>
<organism evidence="1 2">
    <name type="scientific">Sorangium cellulosum</name>
    <name type="common">Polyangium cellulosum</name>
    <dbReference type="NCBI Taxonomy" id="56"/>
    <lineage>
        <taxon>Bacteria</taxon>
        <taxon>Pseudomonadati</taxon>
        <taxon>Myxococcota</taxon>
        <taxon>Polyangia</taxon>
        <taxon>Polyangiales</taxon>
        <taxon>Polyangiaceae</taxon>
        <taxon>Sorangium</taxon>
    </lineage>
</organism>
<accession>A0A150P911</accession>
<dbReference type="Pfam" id="PF07586">
    <property type="entry name" value="HXXSHH"/>
    <property type="match status" value="1"/>
</dbReference>
<sequence>MNRRAFLRAGGVAIGLPFLEGLPARSAWAADSAPVFSLYIVAACGVVGNKFFPDKTGPLTTSGLAEMTGKATHVLAPHAPNLLFIRGINFPMNGPTNCGHAQGLSQALTARPAQGGGRTVASTGVSADVVIAQMVNEGGAEPLTLYAGNRRNGYIAERISFKGGGAGQVRSADDNPYALYSKLVGLADNGGGNSGGQVAEELVRSRKSVNDFVMEELNSLMRMPSLSAADKLRLQQHFDSIRDTEVTMGEMGGACSQAGLTTSAYEALENGFAFKMDGMIEDVAKLHLELVALAFACNFNRVATLQHGDGTDQTKYAVPSNASLGWPFHHISHRVQSDASSGNNPTAEQAHAEIDVIRMQTLLHGLNHFKERDLFDKSILMWTNHVADGPSHSFRNVPTIIAGNGGGYLKQGEYIDAGNVTNNRLFNGLIAAAVRDKTEWTENFGEGQGSGPIDGMLA</sequence>
<name>A0A150P911_SORCE</name>
<dbReference type="AlphaFoldDB" id="A0A150P911"/>
<evidence type="ECO:0008006" key="3">
    <source>
        <dbReference type="Google" id="ProtNLM"/>
    </source>
</evidence>
<dbReference type="InterPro" id="IPR006311">
    <property type="entry name" value="TAT_signal"/>
</dbReference>
<comment type="caution">
    <text evidence="1">The sequence shown here is derived from an EMBL/GenBank/DDBJ whole genome shotgun (WGS) entry which is preliminary data.</text>
</comment>
<proteinExistence type="predicted"/>
<protein>
    <recommendedName>
        <fullName evidence="3">DUF1552 domain-containing protein</fullName>
    </recommendedName>
</protein>
<evidence type="ECO:0000313" key="2">
    <source>
        <dbReference type="Proteomes" id="UP000075420"/>
    </source>
</evidence>